<gene>
    <name evidence="4" type="ORF">GCM10025781_24180</name>
</gene>
<dbReference type="Proteomes" id="UP001501446">
    <property type="component" value="Unassembled WGS sequence"/>
</dbReference>
<evidence type="ECO:0000256" key="2">
    <source>
        <dbReference type="SAM" id="MobiDB-lite"/>
    </source>
</evidence>
<dbReference type="PANTHER" id="PTHR47505:SF1">
    <property type="entry name" value="DNA UTILIZATION PROTEIN YHGH"/>
    <property type="match status" value="1"/>
</dbReference>
<evidence type="ECO:0000259" key="3">
    <source>
        <dbReference type="Pfam" id="PF00156"/>
    </source>
</evidence>
<proteinExistence type="inferred from homology"/>
<accession>A0ABP8XBU4</accession>
<dbReference type="Pfam" id="PF00156">
    <property type="entry name" value="Pribosyltran"/>
    <property type="match status" value="1"/>
</dbReference>
<keyword evidence="5" id="KW-1185">Reference proteome</keyword>
<protein>
    <submittedName>
        <fullName evidence="4">ComF family protein</fullName>
    </submittedName>
</protein>
<reference evidence="5" key="1">
    <citation type="journal article" date="2019" name="Int. J. Syst. Evol. Microbiol.">
        <title>The Global Catalogue of Microorganisms (GCM) 10K type strain sequencing project: providing services to taxonomists for standard genome sequencing and annotation.</title>
        <authorList>
            <consortium name="The Broad Institute Genomics Platform"/>
            <consortium name="The Broad Institute Genome Sequencing Center for Infectious Disease"/>
            <person name="Wu L."/>
            <person name="Ma J."/>
        </authorList>
    </citation>
    <scope>NUCLEOTIDE SEQUENCE [LARGE SCALE GENOMIC DNA]</scope>
    <source>
        <strain evidence="5">JCM 18958</strain>
    </source>
</reference>
<sequence>MDRAGAAVWTWAAAASEVLLPVSCAVCEEPGAVLCRGCHLMLRRSTVHPGELLAPRGLAAVDARVWAAGPYEHELASCVLSFKNGGRTDLAPVLGTVLTGVLLRAAQHVAPTGEPVLWVPVPTSTRARWKRWFDPVQEILARTSLPPATWIHRGLEHRHRSRLGATPQKTLDVAHRARAIKGSMRASGVQGATCVVVDDVMTSGATAAEAVSVLRQAGARVPGIAVLATVRAGCSPGADSTTAGSHVSEFPHSLN</sequence>
<name>A0ABP8XBU4_9MICC</name>
<dbReference type="InterPro" id="IPR000836">
    <property type="entry name" value="PRTase_dom"/>
</dbReference>
<evidence type="ECO:0000256" key="1">
    <source>
        <dbReference type="ARBA" id="ARBA00008007"/>
    </source>
</evidence>
<organism evidence="4 5">
    <name type="scientific">Kocuria gwangalliensis</name>
    <dbReference type="NCBI Taxonomy" id="501592"/>
    <lineage>
        <taxon>Bacteria</taxon>
        <taxon>Bacillati</taxon>
        <taxon>Actinomycetota</taxon>
        <taxon>Actinomycetes</taxon>
        <taxon>Micrococcales</taxon>
        <taxon>Micrococcaceae</taxon>
        <taxon>Kocuria</taxon>
    </lineage>
</organism>
<feature type="domain" description="Phosphoribosyltransferase" evidence="3">
    <location>
        <begin position="178"/>
        <end position="233"/>
    </location>
</feature>
<dbReference type="InterPro" id="IPR051910">
    <property type="entry name" value="ComF/GntX_DNA_util-trans"/>
</dbReference>
<dbReference type="PANTHER" id="PTHR47505">
    <property type="entry name" value="DNA UTILIZATION PROTEIN YHGH"/>
    <property type="match status" value="1"/>
</dbReference>
<dbReference type="Gene3D" id="3.40.50.2020">
    <property type="match status" value="1"/>
</dbReference>
<comment type="caution">
    <text evidence="4">The sequence shown here is derived from an EMBL/GenBank/DDBJ whole genome shotgun (WGS) entry which is preliminary data.</text>
</comment>
<comment type="similarity">
    <text evidence="1">Belongs to the ComF/GntX family.</text>
</comment>
<dbReference type="EMBL" id="BAABLN010000034">
    <property type="protein sequence ID" value="GAA4704379.1"/>
    <property type="molecule type" value="Genomic_DNA"/>
</dbReference>
<dbReference type="InterPro" id="IPR029057">
    <property type="entry name" value="PRTase-like"/>
</dbReference>
<feature type="region of interest" description="Disordered" evidence="2">
    <location>
        <begin position="235"/>
        <end position="255"/>
    </location>
</feature>
<evidence type="ECO:0000313" key="5">
    <source>
        <dbReference type="Proteomes" id="UP001501446"/>
    </source>
</evidence>
<dbReference type="CDD" id="cd06223">
    <property type="entry name" value="PRTases_typeI"/>
    <property type="match status" value="1"/>
</dbReference>
<dbReference type="SUPFAM" id="SSF53271">
    <property type="entry name" value="PRTase-like"/>
    <property type="match status" value="1"/>
</dbReference>
<evidence type="ECO:0000313" key="4">
    <source>
        <dbReference type="EMBL" id="GAA4704379.1"/>
    </source>
</evidence>